<proteinExistence type="predicted"/>
<comment type="caution">
    <text evidence="1">The sequence shown here is derived from an EMBL/GenBank/DDBJ whole genome shotgun (WGS) entry which is preliminary data.</text>
</comment>
<dbReference type="Proteomes" id="UP000661696">
    <property type="component" value="Unassembled WGS sequence"/>
</dbReference>
<keyword evidence="2" id="KW-1185">Reference proteome</keyword>
<accession>A0ABS1QCP4</accession>
<organism evidence="1 2">
    <name type="scientific">Chryseobacterium endalhagicum</name>
    <dbReference type="NCBI Taxonomy" id="2797638"/>
    <lineage>
        <taxon>Bacteria</taxon>
        <taxon>Pseudomonadati</taxon>
        <taxon>Bacteroidota</taxon>
        <taxon>Flavobacteriia</taxon>
        <taxon>Flavobacteriales</taxon>
        <taxon>Weeksellaceae</taxon>
        <taxon>Chryseobacterium group</taxon>
        <taxon>Chryseobacterium</taxon>
    </lineage>
</organism>
<protein>
    <submittedName>
        <fullName evidence="1">Uncharacterized protein</fullName>
    </submittedName>
</protein>
<sequence>METKNNIGEWTATVKNEGKTPQINVNGKFPTNGEKPLYQLIKNDPQGINDSELLLTLIFGNLATPEGTVFFSVHFNEAIASTEKYKTVLVIDENGRNIANIDVINS</sequence>
<evidence type="ECO:0000313" key="2">
    <source>
        <dbReference type="Proteomes" id="UP000661696"/>
    </source>
</evidence>
<reference evidence="1 2" key="1">
    <citation type="submission" date="2020-12" db="EMBL/GenBank/DDBJ databases">
        <title>Chryseobacterium endoalhailicus sp. nov., isolated from seed of leguminous plant.</title>
        <authorList>
            <person name="Zhang X."/>
        </authorList>
    </citation>
    <scope>NUCLEOTIDE SEQUENCE [LARGE SCALE GENOMIC DNA]</scope>
    <source>
        <strain evidence="1 2">L7</strain>
    </source>
</reference>
<name>A0ABS1QCP4_9FLAO</name>
<dbReference type="EMBL" id="JAELVM010000001">
    <property type="protein sequence ID" value="MBL1220383.1"/>
    <property type="molecule type" value="Genomic_DNA"/>
</dbReference>
<gene>
    <name evidence="1" type="ORF">JET18_06005</name>
</gene>
<evidence type="ECO:0000313" key="1">
    <source>
        <dbReference type="EMBL" id="MBL1220383.1"/>
    </source>
</evidence>
<dbReference type="RefSeq" id="WP_202089703.1">
    <property type="nucleotide sequence ID" value="NZ_JAELVM010000001.1"/>
</dbReference>